<comment type="caution">
    <text evidence="1">The sequence shown here is derived from an EMBL/GenBank/DDBJ whole genome shotgun (WGS) entry which is preliminary data.</text>
</comment>
<dbReference type="Proteomes" id="UP000004097">
    <property type="component" value="Unassembled WGS sequence"/>
</dbReference>
<evidence type="ECO:0000313" key="2">
    <source>
        <dbReference type="Proteomes" id="UP000004097"/>
    </source>
</evidence>
<dbReference type="EMBL" id="AECQ01000027">
    <property type="protein sequence ID" value="EFW24173.1"/>
    <property type="molecule type" value="Genomic_DNA"/>
</dbReference>
<dbReference type="AlphaFoldDB" id="E7MNZ2"/>
<dbReference type="HOGENOM" id="CLU_171882_0_0_9"/>
<name>E7MNZ2_9FIRM</name>
<keyword evidence="2" id="KW-1185">Reference proteome</keyword>
<dbReference type="STRING" id="706433.HMPREF9430_01263"/>
<dbReference type="RefSeq" id="WP_006526080.1">
    <property type="nucleotide sequence ID" value="NZ_GL637664.1"/>
</dbReference>
<reference evidence="1 2" key="1">
    <citation type="submission" date="2010-08" db="EMBL/GenBank/DDBJ databases">
        <authorList>
            <person name="Weinstock G."/>
            <person name="Sodergren E."/>
            <person name="Clifton S."/>
            <person name="Fulton L."/>
            <person name="Fulton B."/>
            <person name="Courtney L."/>
            <person name="Fronick C."/>
            <person name="Harrison M."/>
            <person name="Strong C."/>
            <person name="Farmer C."/>
            <person name="Delahaunty K."/>
            <person name="Markovic C."/>
            <person name="Hall O."/>
            <person name="Minx P."/>
            <person name="Tomlinson C."/>
            <person name="Mitreva M."/>
            <person name="Hou S."/>
            <person name="Chen J."/>
            <person name="Wollam A."/>
            <person name="Pepin K.H."/>
            <person name="Johnson M."/>
            <person name="Bhonagiri V."/>
            <person name="Zhang X."/>
            <person name="Suruliraj S."/>
            <person name="Warren W."/>
            <person name="Chinwalla A."/>
            <person name="Mardis E.R."/>
            <person name="Wilson R.K."/>
        </authorList>
    </citation>
    <scope>NUCLEOTIDE SEQUENCE [LARGE SCALE GENOMIC DNA]</scope>
    <source>
        <strain evidence="1 2">F0204</strain>
    </source>
</reference>
<evidence type="ECO:0000313" key="1">
    <source>
        <dbReference type="EMBL" id="EFW24173.1"/>
    </source>
</evidence>
<dbReference type="eggNOG" id="ENOG5032YGN">
    <property type="taxonomic scope" value="Bacteria"/>
</dbReference>
<evidence type="ECO:0008006" key="3">
    <source>
        <dbReference type="Google" id="ProtNLM"/>
    </source>
</evidence>
<protein>
    <recommendedName>
        <fullName evidence="3">Phage protein</fullName>
    </recommendedName>
</protein>
<dbReference type="OrthoDB" id="1653637at2"/>
<gene>
    <name evidence="1" type="ORF">HMPREF9430_01263</name>
</gene>
<accession>E7MNZ2</accession>
<organism evidence="1 2">
    <name type="scientific">Solobacterium moorei F0204</name>
    <dbReference type="NCBI Taxonomy" id="706433"/>
    <lineage>
        <taxon>Bacteria</taxon>
        <taxon>Bacillati</taxon>
        <taxon>Bacillota</taxon>
        <taxon>Erysipelotrichia</taxon>
        <taxon>Erysipelotrichales</taxon>
        <taxon>Erysipelotrichaceae</taxon>
        <taxon>Solobacterium</taxon>
    </lineage>
</organism>
<proteinExistence type="predicted"/>
<sequence>MASIKGITVKIIPQVQTGANAFNAPIYTDGDPIEVNDVLVAPVGSQENLDVTNLYGKKAQYQLGIPKGDEHVWTDAIVEFYGYRWHVFSLPQKGIDKMIPLRWNDKYYVERYE</sequence>